<protein>
    <submittedName>
        <fullName evidence="2">Protein MRG1</fullName>
    </submittedName>
</protein>
<evidence type="ECO:0000256" key="1">
    <source>
        <dbReference type="SAM" id="MobiDB-lite"/>
    </source>
</evidence>
<comment type="caution">
    <text evidence="2">The sequence shown here is derived from an EMBL/GenBank/DDBJ whole genome shotgun (WGS) entry which is preliminary data.</text>
</comment>
<gene>
    <name evidence="2" type="ORF">Sangu_0251600</name>
</gene>
<dbReference type="Gene3D" id="2.30.30.140">
    <property type="match status" value="1"/>
</dbReference>
<accession>A0AAW2RR12</accession>
<name>A0AAW2RR12_9LAMI</name>
<feature type="region of interest" description="Disordered" evidence="1">
    <location>
        <begin position="1"/>
        <end position="28"/>
    </location>
</feature>
<sequence length="55" mass="5734">MVSSSKGESASDGENSSGDAPESGSKSLFSEGEKVLAYHGPRIYEAKACPNIHFS</sequence>
<evidence type="ECO:0000313" key="2">
    <source>
        <dbReference type="EMBL" id="KAL0381873.1"/>
    </source>
</evidence>
<dbReference type="AlphaFoldDB" id="A0AAW2RR12"/>
<organism evidence="2">
    <name type="scientific">Sesamum angustifolium</name>
    <dbReference type="NCBI Taxonomy" id="2727405"/>
    <lineage>
        <taxon>Eukaryota</taxon>
        <taxon>Viridiplantae</taxon>
        <taxon>Streptophyta</taxon>
        <taxon>Embryophyta</taxon>
        <taxon>Tracheophyta</taxon>
        <taxon>Spermatophyta</taxon>
        <taxon>Magnoliopsida</taxon>
        <taxon>eudicotyledons</taxon>
        <taxon>Gunneridae</taxon>
        <taxon>Pentapetalae</taxon>
        <taxon>asterids</taxon>
        <taxon>lamiids</taxon>
        <taxon>Lamiales</taxon>
        <taxon>Pedaliaceae</taxon>
        <taxon>Sesamum</taxon>
    </lineage>
</organism>
<dbReference type="EMBL" id="JACGWK010000001">
    <property type="protein sequence ID" value="KAL0381873.1"/>
    <property type="molecule type" value="Genomic_DNA"/>
</dbReference>
<proteinExistence type="predicted"/>
<reference evidence="2" key="1">
    <citation type="submission" date="2020-06" db="EMBL/GenBank/DDBJ databases">
        <authorList>
            <person name="Li T."/>
            <person name="Hu X."/>
            <person name="Zhang T."/>
            <person name="Song X."/>
            <person name="Zhang H."/>
            <person name="Dai N."/>
            <person name="Sheng W."/>
            <person name="Hou X."/>
            <person name="Wei L."/>
        </authorList>
    </citation>
    <scope>NUCLEOTIDE SEQUENCE</scope>
    <source>
        <strain evidence="2">G01</strain>
        <tissue evidence="2">Leaf</tissue>
    </source>
</reference>
<reference evidence="2" key="2">
    <citation type="journal article" date="2024" name="Plant">
        <title>Genomic evolution and insights into agronomic trait innovations of Sesamum species.</title>
        <authorList>
            <person name="Miao H."/>
            <person name="Wang L."/>
            <person name="Qu L."/>
            <person name="Liu H."/>
            <person name="Sun Y."/>
            <person name="Le M."/>
            <person name="Wang Q."/>
            <person name="Wei S."/>
            <person name="Zheng Y."/>
            <person name="Lin W."/>
            <person name="Duan Y."/>
            <person name="Cao H."/>
            <person name="Xiong S."/>
            <person name="Wang X."/>
            <person name="Wei L."/>
            <person name="Li C."/>
            <person name="Ma Q."/>
            <person name="Ju M."/>
            <person name="Zhao R."/>
            <person name="Li G."/>
            <person name="Mu C."/>
            <person name="Tian Q."/>
            <person name="Mei H."/>
            <person name="Zhang T."/>
            <person name="Gao T."/>
            <person name="Zhang H."/>
        </authorList>
    </citation>
    <scope>NUCLEOTIDE SEQUENCE</scope>
    <source>
        <strain evidence="2">G01</strain>
    </source>
</reference>